<evidence type="ECO:0000313" key="3">
    <source>
        <dbReference type="Proteomes" id="UP000472335"/>
    </source>
</evidence>
<accession>A0A6G4V3S7</accession>
<feature type="chain" id="PRO_5026043796" evidence="1">
    <location>
        <begin position="35"/>
        <end position="398"/>
    </location>
</feature>
<comment type="caution">
    <text evidence="2">The sequence shown here is derived from an EMBL/GenBank/DDBJ whole genome shotgun (WGS) entry which is preliminary data.</text>
</comment>
<organism evidence="2 3">
    <name type="scientific">Streptomyces scabichelini</name>
    <dbReference type="NCBI Taxonomy" id="2711217"/>
    <lineage>
        <taxon>Bacteria</taxon>
        <taxon>Bacillati</taxon>
        <taxon>Actinomycetota</taxon>
        <taxon>Actinomycetes</taxon>
        <taxon>Kitasatosporales</taxon>
        <taxon>Streptomycetaceae</taxon>
        <taxon>Streptomyces</taxon>
    </lineage>
</organism>
<dbReference type="RefSeq" id="WP_165258796.1">
    <property type="nucleotide sequence ID" value="NZ_JAAKZY010000036.1"/>
</dbReference>
<keyword evidence="3" id="KW-1185">Reference proteome</keyword>
<name>A0A6G4V3S7_9ACTN</name>
<dbReference type="AlphaFoldDB" id="A0A6G4V3S7"/>
<protein>
    <submittedName>
        <fullName evidence="2">Uncharacterized protein</fullName>
    </submittedName>
</protein>
<evidence type="ECO:0000313" key="2">
    <source>
        <dbReference type="EMBL" id="NGO08722.1"/>
    </source>
</evidence>
<gene>
    <name evidence="2" type="ORF">G5C60_14160</name>
</gene>
<reference evidence="2 3" key="1">
    <citation type="submission" date="2020-02" db="EMBL/GenBank/DDBJ databases">
        <title>Whole-genome analyses of novel actinobacteria.</title>
        <authorList>
            <person name="Sahin N."/>
            <person name="Gencbay T."/>
        </authorList>
    </citation>
    <scope>NUCLEOTIDE SEQUENCE [LARGE SCALE GENOMIC DNA]</scope>
    <source>
        <strain evidence="2 3">HC44</strain>
    </source>
</reference>
<evidence type="ECO:0000256" key="1">
    <source>
        <dbReference type="SAM" id="SignalP"/>
    </source>
</evidence>
<sequence>MSIGIRALRSAGAATITLATVCTLTLATAGSASADTGPTANAAADLPLPPGATSSYPAAINDNGVIVGYTDGPNNQMSPTRWNPDLSPTTLPLLPGDPMGYVEAVSDDGTAAGWSGSHTVRWAPDGTVTQLQPLPGDTRTVFRAMSRTGIAVGESALGGTYHAVKWRPDGQAVQLAPLKGDTLTFALSVNSSGTVAGVSFSDYNAYHPVKWNPDGTPVPLDPTSDYSTAWVVQINDAGTVLARGAVPTGGTRNQSRSVTWGANGTVTDLGPHSNANAINASGTVVGWQLGADNIDYTATSWSPDGTATAIGSAYEYTTAVAVNDAGVSVGYTGVKVPSDQHRFALRYEVDGSLTELNVTPDGSNSYATSINNAGVAVGVRITFPTPGSSTRTAVIWRP</sequence>
<proteinExistence type="predicted"/>
<dbReference type="Proteomes" id="UP000472335">
    <property type="component" value="Unassembled WGS sequence"/>
</dbReference>
<feature type="signal peptide" evidence="1">
    <location>
        <begin position="1"/>
        <end position="34"/>
    </location>
</feature>
<dbReference type="EMBL" id="JAAKZY010000036">
    <property type="protein sequence ID" value="NGO08722.1"/>
    <property type="molecule type" value="Genomic_DNA"/>
</dbReference>
<keyword evidence="1" id="KW-0732">Signal</keyword>